<organism evidence="1 2">
    <name type="scientific">Enterobacter cloacae</name>
    <dbReference type="NCBI Taxonomy" id="550"/>
    <lineage>
        <taxon>Bacteria</taxon>
        <taxon>Pseudomonadati</taxon>
        <taxon>Pseudomonadota</taxon>
        <taxon>Gammaproteobacteria</taxon>
        <taxon>Enterobacterales</taxon>
        <taxon>Enterobacteriaceae</taxon>
        <taxon>Enterobacter</taxon>
        <taxon>Enterobacter cloacae complex</taxon>
    </lineage>
</organism>
<accession>A0A330GEB9</accession>
<protein>
    <submittedName>
        <fullName evidence="1">Uncharacterized protein</fullName>
    </submittedName>
</protein>
<reference evidence="1 2" key="1">
    <citation type="submission" date="2018-06" db="EMBL/GenBank/DDBJ databases">
        <title>ACT-28, a chromosomally-encoded AmpC with carbapenemase activity from Enterobacter kobei.</title>
        <authorList>
            <person name="Jousset A.B."/>
            <person name="Oueslati S."/>
            <person name="Bernabeu S."/>
            <person name="Takissian J."/>
            <person name="Creton E."/>
            <person name="Vogel A."/>
            <person name="Cotellon G."/>
            <person name="Bonnin R.A."/>
            <person name="Dortet L."/>
            <person name="Naas T."/>
        </authorList>
    </citation>
    <scope>NUCLEOTIDE SEQUENCE [LARGE SCALE GENOMIC DNA]</scope>
    <source>
        <strain evidence="1 2">99B3</strain>
    </source>
</reference>
<dbReference type="Proteomes" id="UP000251576">
    <property type="component" value="Unassembled WGS sequence"/>
</dbReference>
<dbReference type="RefSeq" id="WP_045326249.1">
    <property type="nucleotide sequence ID" value="NZ_CABMNQ010000004.1"/>
</dbReference>
<comment type="caution">
    <text evidence="1">The sequence shown here is derived from an EMBL/GenBank/DDBJ whole genome shotgun (WGS) entry which is preliminary data.</text>
</comment>
<dbReference type="EMBL" id="QMDH01000004">
    <property type="protein sequence ID" value="RAZ71009.1"/>
    <property type="molecule type" value="Genomic_DNA"/>
</dbReference>
<evidence type="ECO:0000313" key="2">
    <source>
        <dbReference type="Proteomes" id="UP000251576"/>
    </source>
</evidence>
<name>A0A330GEB9_ENTCL</name>
<sequence>MVLPGMNPETNLPGYDYARMTGLGAADFDFKALGSAMDCNREFAQAGIIYSDGTQRYLVRSGQRHPNGQSGIVTHVIVTKANSQPSTSSVGKSLTDAVTSTSMGTELASTVLSCGAMIITGGVMLAGTAATPLTAGGSGVLVAIGYAGTLATGLQCVNGLYRIYDLVENGGGNVAWLDTQEWYVATSTSLDVISLASAGGALKEAVTTWRAMKSISSLKATEWLKNYPRQDRARLTELIIRAQNPGISNKEIKALIRAGLYPKRFPTGPVQVELTRQLGQVVTSAAALAGSAVSGVIAAPSNLPRTGKYIIGTIQSLAVF</sequence>
<evidence type="ECO:0000313" key="1">
    <source>
        <dbReference type="EMBL" id="RAZ71009.1"/>
    </source>
</evidence>
<proteinExistence type="predicted"/>
<dbReference type="AlphaFoldDB" id="A0A330GEB9"/>
<gene>
    <name evidence="1" type="ORF">DP202_04915</name>
</gene>